<sequence length="333" mass="36387">MINYGFEDVSNPATDWALQSSLLASAGITGVALSVGRVEWSAFVQRSIPGAYPDSIVQEGSDLVKSAIETLKNSGFTGEIVLSVDALTPLILKAQPELAGMDAKGYPSAVFASAWALTRGPVGDGLLDFVSEVAQRYKPTMIGLTELMIAEHSYGNRDLALYTQATGSARWPVTKEGDLDQAHPSLGMWRSLEMAKLISRLKSAVRQHGVELEVDVRSPDPSQMRGRPDSGHDYAMLLDVADRLAVWHYVGIDEHSRGFSEEYRGSLKKFKTHQLVLSVGLWAENGTLSNQELDETLQKCKDIPQLSVTPASLLTEGHWKVLQKHRPKASEGQ</sequence>
<organism evidence="1 2">
    <name type="scientific">Paeniglutamicibacter kerguelensis</name>
    <dbReference type="NCBI Taxonomy" id="254788"/>
    <lineage>
        <taxon>Bacteria</taxon>
        <taxon>Bacillati</taxon>
        <taxon>Actinomycetota</taxon>
        <taxon>Actinomycetes</taxon>
        <taxon>Micrococcales</taxon>
        <taxon>Micrococcaceae</taxon>
        <taxon>Paeniglutamicibacter</taxon>
    </lineage>
</organism>
<protein>
    <submittedName>
        <fullName evidence="1">Uncharacterized protein</fullName>
    </submittedName>
</protein>
<comment type="caution">
    <text evidence="1">The sequence shown here is derived from an EMBL/GenBank/DDBJ whole genome shotgun (WGS) entry which is preliminary data.</text>
</comment>
<accession>A0ABS4XA08</accession>
<dbReference type="EMBL" id="JAGIOF010000001">
    <property type="protein sequence ID" value="MBP2385088.1"/>
    <property type="molecule type" value="Genomic_DNA"/>
</dbReference>
<dbReference type="Proteomes" id="UP001296993">
    <property type="component" value="Unassembled WGS sequence"/>
</dbReference>
<gene>
    <name evidence="1" type="ORF">JOF47_000599</name>
</gene>
<reference evidence="1 2" key="1">
    <citation type="submission" date="2021-03" db="EMBL/GenBank/DDBJ databases">
        <title>Sequencing the genomes of 1000 actinobacteria strains.</title>
        <authorList>
            <person name="Klenk H.-P."/>
        </authorList>
    </citation>
    <scope>NUCLEOTIDE SEQUENCE [LARGE SCALE GENOMIC DNA]</scope>
    <source>
        <strain evidence="1 2">DSM 15797</strain>
    </source>
</reference>
<dbReference type="RefSeq" id="WP_209995852.1">
    <property type="nucleotide sequence ID" value="NZ_BAAAJY010000013.1"/>
</dbReference>
<keyword evidence="2" id="KW-1185">Reference proteome</keyword>
<evidence type="ECO:0000313" key="1">
    <source>
        <dbReference type="EMBL" id="MBP2385088.1"/>
    </source>
</evidence>
<name>A0ABS4XA08_9MICC</name>
<evidence type="ECO:0000313" key="2">
    <source>
        <dbReference type="Proteomes" id="UP001296993"/>
    </source>
</evidence>
<proteinExistence type="predicted"/>